<dbReference type="GO" id="GO:0005979">
    <property type="term" value="P:regulation of glycogen biosynthetic process"/>
    <property type="evidence" value="ECO:0007669"/>
    <property type="project" value="TreeGrafter"/>
</dbReference>
<keyword evidence="2" id="KW-1185">Reference proteome</keyword>
<dbReference type="PANTHER" id="PTHR12307:SF36">
    <property type="entry name" value="GLYCOGEN-BINDING SUBUNIT 76A"/>
    <property type="match status" value="1"/>
</dbReference>
<accession>A0AAN5HYW6</accession>
<feature type="non-terminal residue" evidence="1">
    <location>
        <position position="1"/>
    </location>
</feature>
<dbReference type="GO" id="GO:0000164">
    <property type="term" value="C:protein phosphatase type 1 complex"/>
    <property type="evidence" value="ECO:0007669"/>
    <property type="project" value="TreeGrafter"/>
</dbReference>
<dbReference type="InterPro" id="IPR050782">
    <property type="entry name" value="PP1_regulatory_subunit_3"/>
</dbReference>
<proteinExistence type="predicted"/>
<comment type="caution">
    <text evidence="1">The sequence shown here is derived from an EMBL/GenBank/DDBJ whole genome shotgun (WGS) entry which is preliminary data.</text>
</comment>
<organism evidence="1 2">
    <name type="scientific">Pristionchus mayeri</name>
    <dbReference type="NCBI Taxonomy" id="1317129"/>
    <lineage>
        <taxon>Eukaryota</taxon>
        <taxon>Metazoa</taxon>
        <taxon>Ecdysozoa</taxon>
        <taxon>Nematoda</taxon>
        <taxon>Chromadorea</taxon>
        <taxon>Rhabditida</taxon>
        <taxon>Rhabditina</taxon>
        <taxon>Diplogasteromorpha</taxon>
        <taxon>Diplogasteroidea</taxon>
        <taxon>Neodiplogasteridae</taxon>
        <taxon>Pristionchus</taxon>
    </lineage>
</organism>
<dbReference type="GO" id="GO:0008157">
    <property type="term" value="F:protein phosphatase 1 binding"/>
    <property type="evidence" value="ECO:0007669"/>
    <property type="project" value="TreeGrafter"/>
</dbReference>
<protein>
    <submittedName>
        <fullName evidence="1">Uncharacterized protein</fullName>
    </submittedName>
</protein>
<name>A0AAN5HYW6_9BILA</name>
<dbReference type="AlphaFoldDB" id="A0AAN5HYW6"/>
<dbReference type="PANTHER" id="PTHR12307">
    <property type="entry name" value="PROTEIN PHOSPHATASE 1 REGULATORY SUBUNIT"/>
    <property type="match status" value="1"/>
</dbReference>
<dbReference type="GO" id="GO:2001069">
    <property type="term" value="F:glycogen binding"/>
    <property type="evidence" value="ECO:0007669"/>
    <property type="project" value="TreeGrafter"/>
</dbReference>
<dbReference type="Proteomes" id="UP001328107">
    <property type="component" value="Unassembled WGS sequence"/>
</dbReference>
<sequence>SRVERTRSLHSALKSDQRTCGEKKVVHFADAMGFDLVQEKILLYSSSEDDLLSTSPSIPFIRPASWSALTSTCDRGGECESRCLLLHTPLLNSSKEKPQDVLQRTLKNGVCLKSHNVIGMTFTAIVAVCARYSLDGWKSFKQTQARYIFSNRRITRTSSHSRCSFPAP</sequence>
<dbReference type="EMBL" id="BTRK01000004">
    <property type="protein sequence ID" value="GMR45943.1"/>
    <property type="molecule type" value="Genomic_DNA"/>
</dbReference>
<evidence type="ECO:0000313" key="1">
    <source>
        <dbReference type="EMBL" id="GMR45943.1"/>
    </source>
</evidence>
<evidence type="ECO:0000313" key="2">
    <source>
        <dbReference type="Proteomes" id="UP001328107"/>
    </source>
</evidence>
<gene>
    <name evidence="1" type="ORF">PMAYCL1PPCAC_16138</name>
</gene>
<reference evidence="2" key="1">
    <citation type="submission" date="2022-10" db="EMBL/GenBank/DDBJ databases">
        <title>Genome assembly of Pristionchus species.</title>
        <authorList>
            <person name="Yoshida K."/>
            <person name="Sommer R.J."/>
        </authorList>
    </citation>
    <scope>NUCLEOTIDE SEQUENCE [LARGE SCALE GENOMIC DNA]</scope>
    <source>
        <strain evidence="2">RS5460</strain>
    </source>
</reference>